<dbReference type="EMBL" id="FNIE01000001">
    <property type="protein sequence ID" value="SDM64728.1"/>
    <property type="molecule type" value="Genomic_DNA"/>
</dbReference>
<proteinExistence type="predicted"/>
<feature type="chain" id="PRO_5011667274" evidence="1">
    <location>
        <begin position="37"/>
        <end position="130"/>
    </location>
</feature>
<evidence type="ECO:0000313" key="3">
    <source>
        <dbReference type="Proteomes" id="UP000199341"/>
    </source>
</evidence>
<sequence>MRTRSTLGVARRISTVVAAGALLAAAGLAGAGTAAAAPAEHVPAYLHTTVTQWTHWTPDPYTSTHAGTLYAGLNYFYCWTFGEEYAANGSTSHIWLNTDDDTGDRNVYVSIVNLDADGWNTYYSKLDQCS</sequence>
<gene>
    <name evidence="2" type="ORF">SAMN05216259_10141</name>
</gene>
<protein>
    <submittedName>
        <fullName evidence="2">Uncharacterized protein</fullName>
    </submittedName>
</protein>
<keyword evidence="3" id="KW-1185">Reference proteome</keyword>
<dbReference type="OrthoDB" id="3873696at2"/>
<dbReference type="RefSeq" id="WP_093782163.1">
    <property type="nucleotide sequence ID" value="NZ_FNIE01000001.1"/>
</dbReference>
<dbReference type="AlphaFoldDB" id="A0A1G9UXU7"/>
<keyword evidence="1" id="KW-0732">Signal</keyword>
<dbReference type="Proteomes" id="UP000199341">
    <property type="component" value="Unassembled WGS sequence"/>
</dbReference>
<dbReference type="STRING" id="310781.SAMN05216259_10141"/>
<evidence type="ECO:0000256" key="1">
    <source>
        <dbReference type="SAM" id="SignalP"/>
    </source>
</evidence>
<evidence type="ECO:0000313" key="2">
    <source>
        <dbReference type="EMBL" id="SDM64728.1"/>
    </source>
</evidence>
<accession>A0A1G9UXU7</accession>
<reference evidence="2 3" key="1">
    <citation type="submission" date="2016-10" db="EMBL/GenBank/DDBJ databases">
        <authorList>
            <person name="de Groot N.N."/>
        </authorList>
    </citation>
    <scope>NUCLEOTIDE SEQUENCE [LARGE SCALE GENOMIC DNA]</scope>
    <source>
        <strain evidence="2 3">CGMCC 4.2022</strain>
    </source>
</reference>
<name>A0A1G9UXU7_9ACTN</name>
<feature type="signal peptide" evidence="1">
    <location>
        <begin position="1"/>
        <end position="36"/>
    </location>
</feature>
<organism evidence="2 3">
    <name type="scientific">Actinacidiphila guanduensis</name>
    <dbReference type="NCBI Taxonomy" id="310781"/>
    <lineage>
        <taxon>Bacteria</taxon>
        <taxon>Bacillati</taxon>
        <taxon>Actinomycetota</taxon>
        <taxon>Actinomycetes</taxon>
        <taxon>Kitasatosporales</taxon>
        <taxon>Streptomycetaceae</taxon>
        <taxon>Actinacidiphila</taxon>
    </lineage>
</organism>